<feature type="region of interest" description="Disordered" evidence="1">
    <location>
        <begin position="44"/>
        <end position="70"/>
    </location>
</feature>
<dbReference type="RefSeq" id="WP_175595768.1">
    <property type="nucleotide sequence ID" value="NZ_JABWGN010000031.1"/>
</dbReference>
<dbReference type="EMBL" id="JABWGN010000031">
    <property type="protein sequence ID" value="NUW38328.1"/>
    <property type="molecule type" value="Genomic_DNA"/>
</dbReference>
<proteinExistence type="predicted"/>
<protein>
    <submittedName>
        <fullName evidence="2">Uncharacterized protein</fullName>
    </submittedName>
</protein>
<keyword evidence="3" id="KW-1185">Reference proteome</keyword>
<evidence type="ECO:0000313" key="2">
    <source>
        <dbReference type="EMBL" id="NUW38328.1"/>
    </source>
</evidence>
<comment type="caution">
    <text evidence="2">The sequence shown here is derived from an EMBL/GenBank/DDBJ whole genome shotgun (WGS) entry which is preliminary data.</text>
</comment>
<dbReference type="AlphaFoldDB" id="A0A7Y6M7S0"/>
<dbReference type="Proteomes" id="UP000586042">
    <property type="component" value="Unassembled WGS sequence"/>
</dbReference>
<accession>A0A7Y6M7S0</accession>
<name>A0A7Y6M7S0_9ACTN</name>
<sequence>MASGSGSLKVAGFVDLVGQAHRRKVVSVVLEEIQLRVQGRAVVGSTAHRRRGGQSALSRRPYRPAPSLMPLTSYRYSQNDRWHRHREDPDGPADVVARDVSFVRRASAKSALFRLQLVTADPALNHLATQALDAPWRICSSADQPELNAGRDQALIALQEFMNAASQQVLDAAARGQAQRASLYLSP</sequence>
<evidence type="ECO:0000256" key="1">
    <source>
        <dbReference type="SAM" id="MobiDB-lite"/>
    </source>
</evidence>
<evidence type="ECO:0000313" key="3">
    <source>
        <dbReference type="Proteomes" id="UP000586042"/>
    </source>
</evidence>
<reference evidence="2 3" key="1">
    <citation type="submission" date="2020-06" db="EMBL/GenBank/DDBJ databases">
        <title>Nonomuraea sp. SMC257, a novel actinomycete isolated from soil.</title>
        <authorList>
            <person name="Chanama M."/>
        </authorList>
    </citation>
    <scope>NUCLEOTIDE SEQUENCE [LARGE SCALE GENOMIC DNA]</scope>
    <source>
        <strain evidence="2 3">SMC257</strain>
    </source>
</reference>
<organism evidence="2 3">
    <name type="scientific">Nonomuraea montanisoli</name>
    <dbReference type="NCBI Taxonomy" id="2741721"/>
    <lineage>
        <taxon>Bacteria</taxon>
        <taxon>Bacillati</taxon>
        <taxon>Actinomycetota</taxon>
        <taxon>Actinomycetes</taxon>
        <taxon>Streptosporangiales</taxon>
        <taxon>Streptosporangiaceae</taxon>
        <taxon>Nonomuraea</taxon>
    </lineage>
</organism>
<gene>
    <name evidence="2" type="ORF">HTZ77_44070</name>
</gene>